<reference evidence="2 3" key="1">
    <citation type="journal article" date="2013" name="BMC Genomics">
        <title>Reconstruction of the lipid metabolism for the microalga Monoraphidium neglectum from its genome sequence reveals characteristics suitable for biofuel production.</title>
        <authorList>
            <person name="Bogen C."/>
            <person name="Al-Dilaimi A."/>
            <person name="Albersmeier A."/>
            <person name="Wichmann J."/>
            <person name="Grundmann M."/>
            <person name="Rupp O."/>
            <person name="Lauersen K.J."/>
            <person name="Blifernez-Klassen O."/>
            <person name="Kalinowski J."/>
            <person name="Goesmann A."/>
            <person name="Mussgnug J.H."/>
            <person name="Kruse O."/>
        </authorList>
    </citation>
    <scope>NUCLEOTIDE SEQUENCE [LARGE SCALE GENOMIC DNA]</scope>
    <source>
        <strain evidence="2 3">SAG 48.87</strain>
    </source>
</reference>
<evidence type="ECO:0000313" key="2">
    <source>
        <dbReference type="EMBL" id="KIY91473.1"/>
    </source>
</evidence>
<dbReference type="EMBL" id="KK106629">
    <property type="protein sequence ID" value="KIY91473.1"/>
    <property type="molecule type" value="Genomic_DNA"/>
</dbReference>
<evidence type="ECO:0000256" key="1">
    <source>
        <dbReference type="SAM" id="MobiDB-lite"/>
    </source>
</evidence>
<proteinExistence type="predicted"/>
<protein>
    <submittedName>
        <fullName evidence="2">Uncharacterized protein</fullName>
    </submittedName>
</protein>
<name>A0A0D2K5L6_9CHLO</name>
<feature type="region of interest" description="Disordered" evidence="1">
    <location>
        <begin position="1"/>
        <end position="86"/>
    </location>
</feature>
<evidence type="ECO:0000313" key="3">
    <source>
        <dbReference type="Proteomes" id="UP000054498"/>
    </source>
</evidence>
<feature type="non-terminal residue" evidence="2">
    <location>
        <position position="111"/>
    </location>
</feature>
<dbReference type="RefSeq" id="XP_013890493.1">
    <property type="nucleotide sequence ID" value="XM_014035039.1"/>
</dbReference>
<sequence length="111" mass="12573">AAVRAPALRGRRGGGAPPSVRALCQGRRRAVRARRSRPRTRAAPRQRAPRARARRRGARRRRRRGRRRDWRRRRGGGRDVARGRASKFGGFGWAACQELWAGGPAEYGRAR</sequence>
<dbReference type="AlphaFoldDB" id="A0A0D2K5L6"/>
<gene>
    <name evidence="2" type="ORF">MNEG_16491</name>
</gene>
<feature type="non-terminal residue" evidence="2">
    <location>
        <position position="1"/>
    </location>
</feature>
<organism evidence="2 3">
    <name type="scientific">Monoraphidium neglectum</name>
    <dbReference type="NCBI Taxonomy" id="145388"/>
    <lineage>
        <taxon>Eukaryota</taxon>
        <taxon>Viridiplantae</taxon>
        <taxon>Chlorophyta</taxon>
        <taxon>core chlorophytes</taxon>
        <taxon>Chlorophyceae</taxon>
        <taxon>CS clade</taxon>
        <taxon>Sphaeropleales</taxon>
        <taxon>Selenastraceae</taxon>
        <taxon>Monoraphidium</taxon>
    </lineage>
</organism>
<feature type="compositionally biased region" description="Basic residues" evidence="1">
    <location>
        <begin position="26"/>
        <end position="75"/>
    </location>
</feature>
<keyword evidence="3" id="KW-1185">Reference proteome</keyword>
<dbReference type="GeneID" id="25734256"/>
<dbReference type="KEGG" id="mng:MNEG_16491"/>
<accession>A0A0D2K5L6</accession>
<dbReference type="Proteomes" id="UP000054498">
    <property type="component" value="Unassembled WGS sequence"/>
</dbReference>